<protein>
    <recommendedName>
        <fullName evidence="2">Dockerin domain-containing protein</fullName>
    </recommendedName>
</protein>
<proteinExistence type="predicted"/>
<dbReference type="InterPro" id="IPR036439">
    <property type="entry name" value="Dockerin_dom_sf"/>
</dbReference>
<dbReference type="GO" id="GO:0000272">
    <property type="term" value="P:polysaccharide catabolic process"/>
    <property type="evidence" value="ECO:0007669"/>
    <property type="project" value="InterPro"/>
</dbReference>
<accession>A0A1M7JIR4</accession>
<feature type="domain" description="Dockerin" evidence="2">
    <location>
        <begin position="34"/>
        <end position="112"/>
    </location>
</feature>
<dbReference type="InterPro" id="IPR016134">
    <property type="entry name" value="Dockerin_dom"/>
</dbReference>
<sequence>MNRSSLKKLLAGLSAVCMTAVALPSLSYAADTAVSTMVGDANSDGQVDLSDAVMIMQALANPNKYGVGGTDAHAITEQGWKNADCNGAADGVSTNDALAVQMFLLGKGELSDGKSTPVADATKIHLKNTSIEVEGENATVDGTTVTITHSGEFYVDGTLDDGQINVKIADEKADAETVKIFLNNANIAGKTAPAIFVTNAENTSINIVDGTTNTITDGDTAYAGDNAKLAVIEAKDDITIKGGEKGDGVLEITANTQDAVSCNNDIKFNGGEVKISALNSKDKADAVKGKKSVTIKDGKLKIEAEGDGIKSTKGAVTISGGNTKIKAGNDAIQSETTIDISGGKLIAGGDRGLTAVSGINITGGTVIATATDNQADDKLMSGTTQTTVLLNCIYNAENEKDGTWSKDNAIVTDGLDIKYQKKYRYVLISDKTINGAKSCGFKNLATGAKVTHTDGKQTQFQLSLVTVFDKVDPAGIAPDGEIEKPAAEESK</sequence>
<keyword evidence="1" id="KW-0732">Signal</keyword>
<gene>
    <name evidence="3" type="ORF">SAMN04487860_10627</name>
</gene>
<dbReference type="Pfam" id="PF14262">
    <property type="entry name" value="Cthe_2159"/>
    <property type="match status" value="1"/>
</dbReference>
<dbReference type="SUPFAM" id="SSF63446">
    <property type="entry name" value="Type I dockerin domain"/>
    <property type="match status" value="1"/>
</dbReference>
<evidence type="ECO:0000313" key="3">
    <source>
        <dbReference type="EMBL" id="SHM52845.1"/>
    </source>
</evidence>
<feature type="signal peptide" evidence="1">
    <location>
        <begin position="1"/>
        <end position="29"/>
    </location>
</feature>
<dbReference type="RefSeq" id="WP_072950416.1">
    <property type="nucleotide sequence ID" value="NZ_FRCT01000006.1"/>
</dbReference>
<evidence type="ECO:0000256" key="1">
    <source>
        <dbReference type="SAM" id="SignalP"/>
    </source>
</evidence>
<name>A0A1M7JIR4_RUMFL</name>
<dbReference type="Gene3D" id="1.10.1330.10">
    <property type="entry name" value="Dockerin domain"/>
    <property type="match status" value="1"/>
</dbReference>
<dbReference type="CDD" id="cd14256">
    <property type="entry name" value="Dockerin_I"/>
    <property type="match status" value="1"/>
</dbReference>
<feature type="chain" id="PRO_5012522973" description="Dockerin domain-containing protein" evidence="1">
    <location>
        <begin position="30"/>
        <end position="491"/>
    </location>
</feature>
<dbReference type="EMBL" id="FRCT01000006">
    <property type="protein sequence ID" value="SHM52845.1"/>
    <property type="molecule type" value="Genomic_DNA"/>
</dbReference>
<dbReference type="AlphaFoldDB" id="A0A1M7JIR4"/>
<evidence type="ECO:0000313" key="4">
    <source>
        <dbReference type="Proteomes" id="UP000184394"/>
    </source>
</evidence>
<evidence type="ECO:0000259" key="2">
    <source>
        <dbReference type="PROSITE" id="PS51766"/>
    </source>
</evidence>
<organism evidence="3 4">
    <name type="scientific">Ruminococcus flavefaciens</name>
    <dbReference type="NCBI Taxonomy" id="1265"/>
    <lineage>
        <taxon>Bacteria</taxon>
        <taxon>Bacillati</taxon>
        <taxon>Bacillota</taxon>
        <taxon>Clostridia</taxon>
        <taxon>Eubacteriales</taxon>
        <taxon>Oscillospiraceae</taxon>
        <taxon>Ruminococcus</taxon>
    </lineage>
</organism>
<reference evidence="3 4" key="1">
    <citation type="submission" date="2016-11" db="EMBL/GenBank/DDBJ databases">
        <authorList>
            <person name="Jaros S."/>
            <person name="Januszkiewicz K."/>
            <person name="Wedrychowicz H."/>
        </authorList>
    </citation>
    <scope>NUCLEOTIDE SEQUENCE [LARGE SCALE GENOMIC DNA]</scope>
    <source>
        <strain evidence="3 4">Y1</strain>
    </source>
</reference>
<dbReference type="InterPro" id="IPR025584">
    <property type="entry name" value="Cthe_2159"/>
</dbReference>
<dbReference type="Proteomes" id="UP000184394">
    <property type="component" value="Unassembled WGS sequence"/>
</dbReference>
<dbReference type="PROSITE" id="PS51766">
    <property type="entry name" value="DOCKERIN"/>
    <property type="match status" value="1"/>
</dbReference>